<evidence type="ECO:0008006" key="4">
    <source>
        <dbReference type="Google" id="ProtNLM"/>
    </source>
</evidence>
<feature type="non-terminal residue" evidence="1">
    <location>
        <position position="1"/>
    </location>
</feature>
<name>R7T820_CAPTE</name>
<dbReference type="HOGENOM" id="CLU_2729501_0_0_1"/>
<reference evidence="3" key="1">
    <citation type="submission" date="2012-12" db="EMBL/GenBank/DDBJ databases">
        <authorList>
            <person name="Hellsten U."/>
            <person name="Grimwood J."/>
            <person name="Chapman J.A."/>
            <person name="Shapiro H."/>
            <person name="Aerts A."/>
            <person name="Otillar R.P."/>
            <person name="Terry A.Y."/>
            <person name="Boore J.L."/>
            <person name="Simakov O."/>
            <person name="Marletaz F."/>
            <person name="Cho S.-J."/>
            <person name="Edsinger-Gonzales E."/>
            <person name="Havlak P."/>
            <person name="Kuo D.-H."/>
            <person name="Larsson T."/>
            <person name="Lv J."/>
            <person name="Arendt D."/>
            <person name="Savage R."/>
            <person name="Osoegawa K."/>
            <person name="de Jong P."/>
            <person name="Lindberg D.R."/>
            <person name="Seaver E.C."/>
            <person name="Weisblat D.A."/>
            <person name="Putnam N.H."/>
            <person name="Grigoriev I.V."/>
            <person name="Rokhsar D.S."/>
        </authorList>
    </citation>
    <scope>NUCLEOTIDE SEQUENCE</scope>
    <source>
        <strain evidence="3">I ESC-2004</strain>
    </source>
</reference>
<reference evidence="2" key="3">
    <citation type="submission" date="2015-06" db="UniProtKB">
        <authorList>
            <consortium name="EnsemblMetazoa"/>
        </authorList>
    </citation>
    <scope>IDENTIFICATION</scope>
</reference>
<feature type="non-terminal residue" evidence="1">
    <location>
        <position position="72"/>
    </location>
</feature>
<reference evidence="1 3" key="2">
    <citation type="journal article" date="2013" name="Nature">
        <title>Insights into bilaterian evolution from three spiralian genomes.</title>
        <authorList>
            <person name="Simakov O."/>
            <person name="Marletaz F."/>
            <person name="Cho S.J."/>
            <person name="Edsinger-Gonzales E."/>
            <person name="Havlak P."/>
            <person name="Hellsten U."/>
            <person name="Kuo D.H."/>
            <person name="Larsson T."/>
            <person name="Lv J."/>
            <person name="Arendt D."/>
            <person name="Savage R."/>
            <person name="Osoegawa K."/>
            <person name="de Jong P."/>
            <person name="Grimwood J."/>
            <person name="Chapman J.A."/>
            <person name="Shapiro H."/>
            <person name="Aerts A."/>
            <person name="Otillar R.P."/>
            <person name="Terry A.Y."/>
            <person name="Boore J.L."/>
            <person name="Grigoriev I.V."/>
            <person name="Lindberg D.R."/>
            <person name="Seaver E.C."/>
            <person name="Weisblat D.A."/>
            <person name="Putnam N.H."/>
            <person name="Rokhsar D.S."/>
        </authorList>
    </citation>
    <scope>NUCLEOTIDE SEQUENCE</scope>
    <source>
        <strain evidence="1 3">I ESC-2004</strain>
    </source>
</reference>
<organism evidence="1">
    <name type="scientific">Capitella teleta</name>
    <name type="common">Polychaete worm</name>
    <dbReference type="NCBI Taxonomy" id="283909"/>
    <lineage>
        <taxon>Eukaryota</taxon>
        <taxon>Metazoa</taxon>
        <taxon>Spiralia</taxon>
        <taxon>Lophotrochozoa</taxon>
        <taxon>Annelida</taxon>
        <taxon>Polychaeta</taxon>
        <taxon>Sedentaria</taxon>
        <taxon>Scolecida</taxon>
        <taxon>Capitellidae</taxon>
        <taxon>Capitella</taxon>
    </lineage>
</organism>
<evidence type="ECO:0000313" key="2">
    <source>
        <dbReference type="EnsemblMetazoa" id="CapteP67385"/>
    </source>
</evidence>
<protein>
    <recommendedName>
        <fullName evidence="4">Reverse transcriptase domain-containing protein</fullName>
    </recommendedName>
</protein>
<evidence type="ECO:0000313" key="1">
    <source>
        <dbReference type="EMBL" id="ELT89804.1"/>
    </source>
</evidence>
<dbReference type="Proteomes" id="UP000014760">
    <property type="component" value="Unassembled WGS sequence"/>
</dbReference>
<evidence type="ECO:0000313" key="3">
    <source>
        <dbReference type="Proteomes" id="UP000014760"/>
    </source>
</evidence>
<gene>
    <name evidence="1" type="ORF">CAPTEDRAFT_67385</name>
</gene>
<dbReference type="EnsemblMetazoa" id="CapteT67385">
    <property type="protein sequence ID" value="CapteP67385"/>
    <property type="gene ID" value="CapteG67385"/>
</dbReference>
<proteinExistence type="predicted"/>
<dbReference type="EMBL" id="KB311166">
    <property type="protein sequence ID" value="ELT89804.1"/>
    <property type="molecule type" value="Genomic_DNA"/>
</dbReference>
<keyword evidence="3" id="KW-1185">Reference proteome</keyword>
<accession>R7T820</accession>
<dbReference type="OrthoDB" id="6138379at2759"/>
<sequence length="72" mass="8280">KQAGSQKGRECIEHLLMLHLLIDFARHGRKRLYIMFVDFSKTYDPVPRELMLKRMTELGCGATIVQAIAAVY</sequence>
<dbReference type="EMBL" id="AMQN01014684">
    <property type="status" value="NOT_ANNOTATED_CDS"/>
    <property type="molecule type" value="Genomic_DNA"/>
</dbReference>
<dbReference type="AlphaFoldDB" id="R7T820"/>